<dbReference type="Gene3D" id="2.130.10.10">
    <property type="entry name" value="YVTN repeat-like/Quinoprotein amine dehydrogenase"/>
    <property type="match status" value="2"/>
</dbReference>
<evidence type="ECO:0000256" key="3">
    <source>
        <dbReference type="PROSITE-ProRule" id="PRU00221"/>
    </source>
</evidence>
<gene>
    <name evidence="4" type="primary">WDR3</name>
    <name evidence="4" type="ORF">SNAT2548_LOCUS10651</name>
</gene>
<dbReference type="SMART" id="SM00320">
    <property type="entry name" value="WD40"/>
    <property type="match status" value="3"/>
</dbReference>
<evidence type="ECO:0000256" key="2">
    <source>
        <dbReference type="ARBA" id="ARBA00022737"/>
    </source>
</evidence>
<dbReference type="OrthoDB" id="338608at2759"/>
<dbReference type="InterPro" id="IPR001680">
    <property type="entry name" value="WD40_rpt"/>
</dbReference>
<evidence type="ECO:0000313" key="5">
    <source>
        <dbReference type="Proteomes" id="UP000604046"/>
    </source>
</evidence>
<protein>
    <submittedName>
        <fullName evidence="4">WDR3 protein</fullName>
    </submittedName>
</protein>
<dbReference type="Proteomes" id="UP000604046">
    <property type="component" value="Unassembled WGS sequence"/>
</dbReference>
<keyword evidence="1 3" id="KW-0853">WD repeat</keyword>
<dbReference type="EMBL" id="CAJNDS010000890">
    <property type="protein sequence ID" value="CAE7239591.1"/>
    <property type="molecule type" value="Genomic_DNA"/>
</dbReference>
<dbReference type="GO" id="GO:0030515">
    <property type="term" value="F:snoRNA binding"/>
    <property type="evidence" value="ECO:0007669"/>
    <property type="project" value="TreeGrafter"/>
</dbReference>
<keyword evidence="5" id="KW-1185">Reference proteome</keyword>
<dbReference type="InterPro" id="IPR051570">
    <property type="entry name" value="TBC1_cilium_biogenesis"/>
</dbReference>
<dbReference type="InterPro" id="IPR015943">
    <property type="entry name" value="WD40/YVTN_repeat-like_dom_sf"/>
</dbReference>
<sequence>MCLQTADTVEEAAEEEDHAADEFTHLQTHRCTGKALSMAWNGPQSAVLLGLTNNVLETLRISPAEGDEDAPALQLESSLSLELCGHRTGVRALAVAQDDSMFLSLSNEAVKVWSASTARCVRTIASGYGLCGFFLAGNEHVLIGTKEGQLELYNIQLGEQAQTMDAHSGAVYGLALRPDNQGCVSCSADKSLRFFDIKFVKGAETSVSLVEQPDRATELPDELLAVCFSANGHPAEHGPKI</sequence>
<dbReference type="PANTHER" id="PTHR19853:SF0">
    <property type="entry name" value="WD REPEAT-CONTAINING PROTEIN 3"/>
    <property type="match status" value="1"/>
</dbReference>
<accession>A0A812L690</accession>
<dbReference type="SUPFAM" id="SSF50978">
    <property type="entry name" value="WD40 repeat-like"/>
    <property type="match status" value="1"/>
</dbReference>
<dbReference type="PANTHER" id="PTHR19853">
    <property type="entry name" value="WD REPEAT CONTAINING PROTEIN 3 WDR3"/>
    <property type="match status" value="1"/>
</dbReference>
<comment type="caution">
    <text evidence="4">The sequence shown here is derived from an EMBL/GenBank/DDBJ whole genome shotgun (WGS) entry which is preliminary data.</text>
</comment>
<dbReference type="InterPro" id="IPR036322">
    <property type="entry name" value="WD40_repeat_dom_sf"/>
</dbReference>
<organism evidence="4 5">
    <name type="scientific">Symbiodinium natans</name>
    <dbReference type="NCBI Taxonomy" id="878477"/>
    <lineage>
        <taxon>Eukaryota</taxon>
        <taxon>Sar</taxon>
        <taxon>Alveolata</taxon>
        <taxon>Dinophyceae</taxon>
        <taxon>Suessiales</taxon>
        <taxon>Symbiodiniaceae</taxon>
        <taxon>Symbiodinium</taxon>
    </lineage>
</organism>
<keyword evidence="2" id="KW-0677">Repeat</keyword>
<name>A0A812L690_9DINO</name>
<evidence type="ECO:0000313" key="4">
    <source>
        <dbReference type="EMBL" id="CAE7239591.1"/>
    </source>
</evidence>
<dbReference type="GO" id="GO:0032040">
    <property type="term" value="C:small-subunit processome"/>
    <property type="evidence" value="ECO:0007669"/>
    <property type="project" value="TreeGrafter"/>
</dbReference>
<evidence type="ECO:0000256" key="1">
    <source>
        <dbReference type="ARBA" id="ARBA00022574"/>
    </source>
</evidence>
<dbReference type="GO" id="GO:0034388">
    <property type="term" value="C:Pwp2p-containing subcomplex of 90S preribosome"/>
    <property type="evidence" value="ECO:0007669"/>
    <property type="project" value="TreeGrafter"/>
</dbReference>
<dbReference type="Pfam" id="PF00400">
    <property type="entry name" value="WD40"/>
    <property type="match status" value="2"/>
</dbReference>
<feature type="repeat" description="WD" evidence="3">
    <location>
        <begin position="164"/>
        <end position="198"/>
    </location>
</feature>
<dbReference type="AlphaFoldDB" id="A0A812L690"/>
<reference evidence="4" key="1">
    <citation type="submission" date="2021-02" db="EMBL/GenBank/DDBJ databases">
        <authorList>
            <person name="Dougan E. K."/>
            <person name="Rhodes N."/>
            <person name="Thang M."/>
            <person name="Chan C."/>
        </authorList>
    </citation>
    <scope>NUCLEOTIDE SEQUENCE</scope>
</reference>
<dbReference type="GO" id="GO:0030490">
    <property type="term" value="P:maturation of SSU-rRNA"/>
    <property type="evidence" value="ECO:0007669"/>
    <property type="project" value="TreeGrafter"/>
</dbReference>
<dbReference type="PROSITE" id="PS50082">
    <property type="entry name" value="WD_REPEATS_2"/>
    <property type="match status" value="1"/>
</dbReference>
<proteinExistence type="predicted"/>